<organism evidence="7 8">
    <name type="scientific">Sphingomonas parva</name>
    <dbReference type="NCBI Taxonomy" id="2555898"/>
    <lineage>
        <taxon>Bacteria</taxon>
        <taxon>Pseudomonadati</taxon>
        <taxon>Pseudomonadota</taxon>
        <taxon>Alphaproteobacteria</taxon>
        <taxon>Sphingomonadales</taxon>
        <taxon>Sphingomonadaceae</taxon>
        <taxon>Sphingomonas</taxon>
    </lineage>
</organism>
<feature type="transmembrane region" description="Helical" evidence="5">
    <location>
        <begin position="150"/>
        <end position="168"/>
    </location>
</feature>
<dbReference type="InterPro" id="IPR027469">
    <property type="entry name" value="Cation_efflux_TMD_sf"/>
</dbReference>
<dbReference type="Gene3D" id="1.20.1510.10">
    <property type="entry name" value="Cation efflux protein transmembrane domain"/>
    <property type="match status" value="1"/>
</dbReference>
<evidence type="ECO:0000313" key="7">
    <source>
        <dbReference type="EMBL" id="TFI60127.1"/>
    </source>
</evidence>
<dbReference type="OrthoDB" id="9799649at2"/>
<evidence type="ECO:0000256" key="1">
    <source>
        <dbReference type="ARBA" id="ARBA00004141"/>
    </source>
</evidence>
<reference evidence="7 8" key="1">
    <citation type="submission" date="2019-03" db="EMBL/GenBank/DDBJ databases">
        <title>Genome sequence of Sphingomonas sp. 17J27-24.</title>
        <authorList>
            <person name="Kim M."/>
            <person name="Maeng S."/>
            <person name="Sathiyaraj S."/>
        </authorList>
    </citation>
    <scope>NUCLEOTIDE SEQUENCE [LARGE SCALE GENOMIC DNA]</scope>
    <source>
        <strain evidence="7 8">17J27-24</strain>
    </source>
</reference>
<evidence type="ECO:0000256" key="3">
    <source>
        <dbReference type="ARBA" id="ARBA00022989"/>
    </source>
</evidence>
<dbReference type="InterPro" id="IPR058533">
    <property type="entry name" value="Cation_efflux_TM"/>
</dbReference>
<dbReference type="GO" id="GO:0008324">
    <property type="term" value="F:monoatomic cation transmembrane transporter activity"/>
    <property type="evidence" value="ECO:0007669"/>
    <property type="project" value="InterPro"/>
</dbReference>
<dbReference type="AlphaFoldDB" id="A0A4Y8ZX94"/>
<proteinExistence type="predicted"/>
<keyword evidence="8" id="KW-1185">Reference proteome</keyword>
<keyword evidence="3 5" id="KW-1133">Transmembrane helix</keyword>
<evidence type="ECO:0000256" key="2">
    <source>
        <dbReference type="ARBA" id="ARBA00022692"/>
    </source>
</evidence>
<sequence length="184" mass="19670">MMLNAMMFILEFGAGLIADSAALMADSVDMLGDAAVYAISLYALDRSLRWRAGMALAKGGFILLLGVGVLIEIVVKIVWGHPPISSVMLLFGGMALVANLCCVALLWPYRRHDVNLSSTFECSRNDVLANVGVLAAATLVSLTASPWPDAVIAAIIAFLFFRSALRVVREAWPQYRGVAPAAAE</sequence>
<name>A0A4Y8ZX94_9SPHN</name>
<gene>
    <name evidence="7" type="ORF">E2493_01690</name>
</gene>
<evidence type="ECO:0000256" key="4">
    <source>
        <dbReference type="ARBA" id="ARBA00023136"/>
    </source>
</evidence>
<evidence type="ECO:0000313" key="8">
    <source>
        <dbReference type="Proteomes" id="UP000298213"/>
    </source>
</evidence>
<feature type="transmembrane region" description="Helical" evidence="5">
    <location>
        <begin position="127"/>
        <end position="144"/>
    </location>
</feature>
<feature type="transmembrane region" description="Helical" evidence="5">
    <location>
        <begin position="85"/>
        <end position="107"/>
    </location>
</feature>
<dbReference type="EMBL" id="SPDV01000002">
    <property type="protein sequence ID" value="TFI60127.1"/>
    <property type="molecule type" value="Genomic_DNA"/>
</dbReference>
<feature type="transmembrane region" description="Helical" evidence="5">
    <location>
        <begin position="60"/>
        <end position="79"/>
    </location>
</feature>
<dbReference type="Proteomes" id="UP000298213">
    <property type="component" value="Unassembled WGS sequence"/>
</dbReference>
<dbReference type="Pfam" id="PF01545">
    <property type="entry name" value="Cation_efflux"/>
    <property type="match status" value="1"/>
</dbReference>
<comment type="subcellular location">
    <subcellularLocation>
        <location evidence="1">Membrane</location>
        <topology evidence="1">Multi-pass membrane protein</topology>
    </subcellularLocation>
</comment>
<accession>A0A4Y8ZX94</accession>
<evidence type="ECO:0000259" key="6">
    <source>
        <dbReference type="Pfam" id="PF01545"/>
    </source>
</evidence>
<protein>
    <submittedName>
        <fullName evidence="7">Cation transporter</fullName>
    </submittedName>
</protein>
<keyword evidence="4 5" id="KW-0472">Membrane</keyword>
<feature type="domain" description="Cation efflux protein transmembrane" evidence="6">
    <location>
        <begin position="3"/>
        <end position="171"/>
    </location>
</feature>
<dbReference type="GO" id="GO:0016020">
    <property type="term" value="C:membrane"/>
    <property type="evidence" value="ECO:0007669"/>
    <property type="project" value="UniProtKB-SubCell"/>
</dbReference>
<comment type="caution">
    <text evidence="7">The sequence shown here is derived from an EMBL/GenBank/DDBJ whole genome shotgun (WGS) entry which is preliminary data.</text>
</comment>
<keyword evidence="2 5" id="KW-0812">Transmembrane</keyword>
<dbReference type="SUPFAM" id="SSF161111">
    <property type="entry name" value="Cation efflux protein transmembrane domain-like"/>
    <property type="match status" value="1"/>
</dbReference>
<evidence type="ECO:0000256" key="5">
    <source>
        <dbReference type="SAM" id="Phobius"/>
    </source>
</evidence>